<sequence length="139" mass="15361">MSIPILELPSSVFTRKRILRIQARGEMKDTRVLSPKWLQRLSSRSRPHRATTQGTGQNSVVGPISTNAIASAESVLRWVSKVPGGDKVQVRIGDALQVIKRLNVVNLSICLMTLADFPTSFATHQLPFITKLPFLLISS</sequence>
<organism evidence="1 2">
    <name type="scientific">Hydnum rufescens UP504</name>
    <dbReference type="NCBI Taxonomy" id="1448309"/>
    <lineage>
        <taxon>Eukaryota</taxon>
        <taxon>Fungi</taxon>
        <taxon>Dikarya</taxon>
        <taxon>Basidiomycota</taxon>
        <taxon>Agaricomycotina</taxon>
        <taxon>Agaricomycetes</taxon>
        <taxon>Cantharellales</taxon>
        <taxon>Hydnaceae</taxon>
        <taxon>Hydnum</taxon>
    </lineage>
</organism>
<name>A0A9P6DLZ4_9AGAM</name>
<dbReference type="EMBL" id="MU129309">
    <property type="protein sequence ID" value="KAF9503724.1"/>
    <property type="molecule type" value="Genomic_DNA"/>
</dbReference>
<reference evidence="1" key="1">
    <citation type="journal article" date="2020" name="Nat. Commun.">
        <title>Large-scale genome sequencing of mycorrhizal fungi provides insights into the early evolution of symbiotic traits.</title>
        <authorList>
            <person name="Miyauchi S."/>
            <person name="Kiss E."/>
            <person name="Kuo A."/>
            <person name="Drula E."/>
            <person name="Kohler A."/>
            <person name="Sanchez-Garcia M."/>
            <person name="Morin E."/>
            <person name="Andreopoulos B."/>
            <person name="Barry K.W."/>
            <person name="Bonito G."/>
            <person name="Buee M."/>
            <person name="Carver A."/>
            <person name="Chen C."/>
            <person name="Cichocki N."/>
            <person name="Clum A."/>
            <person name="Culley D."/>
            <person name="Crous P.W."/>
            <person name="Fauchery L."/>
            <person name="Girlanda M."/>
            <person name="Hayes R.D."/>
            <person name="Keri Z."/>
            <person name="LaButti K."/>
            <person name="Lipzen A."/>
            <person name="Lombard V."/>
            <person name="Magnuson J."/>
            <person name="Maillard F."/>
            <person name="Murat C."/>
            <person name="Nolan M."/>
            <person name="Ohm R.A."/>
            <person name="Pangilinan J."/>
            <person name="Pereira M.F."/>
            <person name="Perotto S."/>
            <person name="Peter M."/>
            <person name="Pfister S."/>
            <person name="Riley R."/>
            <person name="Sitrit Y."/>
            <person name="Stielow J.B."/>
            <person name="Szollosi G."/>
            <person name="Zifcakova L."/>
            <person name="Stursova M."/>
            <person name="Spatafora J.W."/>
            <person name="Tedersoo L."/>
            <person name="Vaario L.M."/>
            <person name="Yamada A."/>
            <person name="Yan M."/>
            <person name="Wang P."/>
            <person name="Xu J."/>
            <person name="Bruns T."/>
            <person name="Baldrian P."/>
            <person name="Vilgalys R."/>
            <person name="Dunand C."/>
            <person name="Henrissat B."/>
            <person name="Grigoriev I.V."/>
            <person name="Hibbett D."/>
            <person name="Nagy L.G."/>
            <person name="Martin F.M."/>
        </authorList>
    </citation>
    <scope>NUCLEOTIDE SEQUENCE</scope>
    <source>
        <strain evidence="1">UP504</strain>
    </source>
</reference>
<evidence type="ECO:0000313" key="2">
    <source>
        <dbReference type="Proteomes" id="UP000886523"/>
    </source>
</evidence>
<protein>
    <submittedName>
        <fullName evidence="1">Uncharacterized protein</fullName>
    </submittedName>
</protein>
<gene>
    <name evidence="1" type="ORF">BS47DRAFT_776310</name>
</gene>
<accession>A0A9P6DLZ4</accession>
<comment type="caution">
    <text evidence="1">The sequence shown here is derived from an EMBL/GenBank/DDBJ whole genome shotgun (WGS) entry which is preliminary data.</text>
</comment>
<evidence type="ECO:0000313" key="1">
    <source>
        <dbReference type="EMBL" id="KAF9503724.1"/>
    </source>
</evidence>
<dbReference type="AlphaFoldDB" id="A0A9P6DLZ4"/>
<proteinExistence type="predicted"/>
<dbReference type="Proteomes" id="UP000886523">
    <property type="component" value="Unassembled WGS sequence"/>
</dbReference>
<keyword evidence="2" id="KW-1185">Reference proteome</keyword>